<evidence type="ECO:0000256" key="7">
    <source>
        <dbReference type="ARBA" id="ARBA00023209"/>
    </source>
</evidence>
<evidence type="ECO:0000256" key="2">
    <source>
        <dbReference type="ARBA" id="ARBA00010101"/>
    </source>
</evidence>
<comment type="pathway">
    <text evidence="10">Phospholipid metabolism; phosphatidylcholine biosynthesis; phosphatidylcholine from phosphocholine: step 1/2.</text>
</comment>
<keyword evidence="7" id="KW-0594">Phospholipid biosynthesis</keyword>
<sequence>MEPPTSSRLNSRKRRKDGSGPNGATELDGIPPKMSRRSLGLREPAPFSDEVEIDYSKPYIRVTYEEAMRGTPLDRPVRVYADGIFDLFHSGHARALMQAKNLFPNTYLIVGVCSDELTHNFKGFTVMNENERYDAVQHCRYVDEVVRNAPWTLTPEFLAEHRIDFVAHDDIPYSSAGSDDVYKHIKEAGMFAPTQRTEGISTSDIITRIVRDYDVYARRNLQRGYTAKELNVSFINEKKYHLQERVDKVKKRVKDVEEKSKEFVQKVEEKSIDLIQKWEEKSREFIGNFLEMFGPEGALKHMLKEGKGRMAEHRALEAPVAHSKGCCLEAHSNLLSLLPKSPFYCLRSSGFQGEDGFHILRKYLLKGQGIALKRGFCFGFFSLVKPPGKRESGKTHLSLLSFSSSVFSPPSPGSICATAKRKTPQFLNQHDLESMHKAVV</sequence>
<dbReference type="FunFam" id="3.40.50.620:FF:000016">
    <property type="entry name" value="Putative choline-phosphate cytidylyltransferase B"/>
    <property type="match status" value="1"/>
</dbReference>
<dbReference type="PANTHER" id="PTHR10739">
    <property type="entry name" value="CYTIDYLYLTRANSFERASE"/>
    <property type="match status" value="1"/>
</dbReference>
<organism evidence="16 17">
    <name type="scientific">Junco hyemalis</name>
    <name type="common">Dark-eyed junco</name>
    <dbReference type="NCBI Taxonomy" id="40217"/>
    <lineage>
        <taxon>Eukaryota</taxon>
        <taxon>Metazoa</taxon>
        <taxon>Chordata</taxon>
        <taxon>Craniata</taxon>
        <taxon>Vertebrata</taxon>
        <taxon>Euteleostomi</taxon>
        <taxon>Archelosauria</taxon>
        <taxon>Archosauria</taxon>
        <taxon>Dinosauria</taxon>
        <taxon>Saurischia</taxon>
        <taxon>Theropoda</taxon>
        <taxon>Coelurosauria</taxon>
        <taxon>Aves</taxon>
        <taxon>Neognathae</taxon>
        <taxon>Neoaves</taxon>
        <taxon>Telluraves</taxon>
        <taxon>Australaves</taxon>
        <taxon>Passeriformes</taxon>
        <taxon>Passerellidae</taxon>
        <taxon>Junco</taxon>
    </lineage>
</organism>
<evidence type="ECO:0000256" key="13">
    <source>
        <dbReference type="SAM" id="Coils"/>
    </source>
</evidence>
<evidence type="ECO:0000256" key="9">
    <source>
        <dbReference type="ARBA" id="ARBA00025501"/>
    </source>
</evidence>
<comment type="catalytic activity">
    <reaction evidence="12">
        <text>phosphocholine + CTP + H(+) = CDP-choline + diphosphate</text>
        <dbReference type="Rhea" id="RHEA:18997"/>
        <dbReference type="ChEBI" id="CHEBI:15378"/>
        <dbReference type="ChEBI" id="CHEBI:33019"/>
        <dbReference type="ChEBI" id="CHEBI:37563"/>
        <dbReference type="ChEBI" id="CHEBI:58779"/>
        <dbReference type="ChEBI" id="CHEBI:295975"/>
        <dbReference type="EC" id="2.7.7.15"/>
    </reaction>
    <physiologicalReaction direction="left-to-right" evidence="12">
        <dbReference type="Rhea" id="RHEA:18998"/>
    </physiologicalReaction>
</comment>
<feature type="coiled-coil region" evidence="13">
    <location>
        <begin position="239"/>
        <end position="266"/>
    </location>
</feature>
<dbReference type="UniPathway" id="UPA00753">
    <property type="reaction ID" value="UER00739"/>
</dbReference>
<dbReference type="InterPro" id="IPR045049">
    <property type="entry name" value="Pcy1-like"/>
</dbReference>
<dbReference type="Ensembl" id="ENSJHYT00000019134.1">
    <property type="protein sequence ID" value="ENSJHYP00000015860.1"/>
    <property type="gene ID" value="ENSJHYG00000012176.1"/>
</dbReference>
<dbReference type="NCBIfam" id="TIGR00125">
    <property type="entry name" value="cyt_tran_rel"/>
    <property type="match status" value="1"/>
</dbReference>
<proteinExistence type="inferred from homology"/>
<dbReference type="EC" id="2.7.7.15" evidence="11"/>
<dbReference type="SUPFAM" id="SSF52374">
    <property type="entry name" value="Nucleotidylyl transferase"/>
    <property type="match status" value="1"/>
</dbReference>
<evidence type="ECO:0000256" key="4">
    <source>
        <dbReference type="ARBA" id="ARBA00022679"/>
    </source>
</evidence>
<reference evidence="16" key="2">
    <citation type="submission" date="2025-09" db="UniProtKB">
        <authorList>
            <consortium name="Ensembl"/>
        </authorList>
    </citation>
    <scope>IDENTIFICATION</scope>
</reference>
<evidence type="ECO:0000256" key="8">
    <source>
        <dbReference type="ARBA" id="ARBA00023264"/>
    </source>
</evidence>
<dbReference type="InterPro" id="IPR041723">
    <property type="entry name" value="CCT"/>
</dbReference>
<evidence type="ECO:0000256" key="10">
    <source>
        <dbReference type="ARBA" id="ARBA00025706"/>
    </source>
</evidence>
<keyword evidence="8" id="KW-1208">Phospholipid metabolism</keyword>
<keyword evidence="17" id="KW-1185">Reference proteome</keyword>
<dbReference type="InterPro" id="IPR004821">
    <property type="entry name" value="Cyt_trans-like"/>
</dbReference>
<dbReference type="Proteomes" id="UP000694408">
    <property type="component" value="Unplaced"/>
</dbReference>
<dbReference type="Gene3D" id="3.40.50.620">
    <property type="entry name" value="HUPs"/>
    <property type="match status" value="1"/>
</dbReference>
<name>A0A8C5JDK5_JUNHY</name>
<evidence type="ECO:0000313" key="17">
    <source>
        <dbReference type="Proteomes" id="UP000694408"/>
    </source>
</evidence>
<keyword evidence="13" id="KW-0175">Coiled coil</keyword>
<evidence type="ECO:0000259" key="15">
    <source>
        <dbReference type="Pfam" id="PF01467"/>
    </source>
</evidence>
<evidence type="ECO:0000256" key="6">
    <source>
        <dbReference type="ARBA" id="ARBA00023098"/>
    </source>
</evidence>
<feature type="domain" description="Cytidyltransferase-like" evidence="15">
    <location>
        <begin position="80"/>
        <end position="208"/>
    </location>
</feature>
<comment type="similarity">
    <text evidence="2">Belongs to the cytidylyltransferase family.</text>
</comment>
<evidence type="ECO:0000256" key="1">
    <source>
        <dbReference type="ARBA" id="ARBA00005189"/>
    </source>
</evidence>
<protein>
    <recommendedName>
        <fullName evidence="11">choline-phosphate cytidylyltransferase</fullName>
        <ecNumber evidence="11">2.7.7.15</ecNumber>
    </recommendedName>
</protein>
<keyword evidence="5" id="KW-0548">Nucleotidyltransferase</keyword>
<dbReference type="GO" id="GO:0031210">
    <property type="term" value="F:phosphatidylcholine binding"/>
    <property type="evidence" value="ECO:0007669"/>
    <property type="project" value="TreeGrafter"/>
</dbReference>
<evidence type="ECO:0000256" key="14">
    <source>
        <dbReference type="SAM" id="MobiDB-lite"/>
    </source>
</evidence>
<reference evidence="16" key="1">
    <citation type="submission" date="2025-08" db="UniProtKB">
        <authorList>
            <consortium name="Ensembl"/>
        </authorList>
    </citation>
    <scope>IDENTIFICATION</scope>
</reference>
<evidence type="ECO:0000256" key="12">
    <source>
        <dbReference type="ARBA" id="ARBA00048285"/>
    </source>
</evidence>
<dbReference type="GO" id="GO:0005783">
    <property type="term" value="C:endoplasmic reticulum"/>
    <property type="evidence" value="ECO:0007669"/>
    <property type="project" value="TreeGrafter"/>
</dbReference>
<dbReference type="InterPro" id="IPR014729">
    <property type="entry name" value="Rossmann-like_a/b/a_fold"/>
</dbReference>
<dbReference type="OMA" id="PWECTID"/>
<dbReference type="PANTHER" id="PTHR10739:SF19">
    <property type="entry name" value="CHOLINE-PHOSPHATE CYTIDYLYLTRANSFERASE A"/>
    <property type="match status" value="1"/>
</dbReference>
<accession>A0A8C5JDK5</accession>
<dbReference type="CDD" id="cd02174">
    <property type="entry name" value="CCT"/>
    <property type="match status" value="1"/>
</dbReference>
<dbReference type="AlphaFoldDB" id="A0A8C5JDK5"/>
<dbReference type="Pfam" id="PF01467">
    <property type="entry name" value="CTP_transf_like"/>
    <property type="match status" value="1"/>
</dbReference>
<comment type="pathway">
    <text evidence="1">Lipid metabolism.</text>
</comment>
<keyword evidence="3" id="KW-0444">Lipid biosynthesis</keyword>
<evidence type="ECO:0000256" key="11">
    <source>
        <dbReference type="ARBA" id="ARBA00026101"/>
    </source>
</evidence>
<evidence type="ECO:0000313" key="16">
    <source>
        <dbReference type="Ensembl" id="ENSJHYP00000015860.1"/>
    </source>
</evidence>
<feature type="region of interest" description="Disordered" evidence="14">
    <location>
        <begin position="1"/>
        <end position="42"/>
    </location>
</feature>
<dbReference type="GO" id="GO:0004105">
    <property type="term" value="F:choline-phosphate cytidylyltransferase activity"/>
    <property type="evidence" value="ECO:0007669"/>
    <property type="project" value="UniProtKB-EC"/>
</dbReference>
<comment type="function">
    <text evidence="9">Catalyzes the key rate-limiting step in the CDP-choline pathway for phosphatidylcholine biosynthesis.</text>
</comment>
<keyword evidence="6" id="KW-0443">Lipid metabolism</keyword>
<evidence type="ECO:0000256" key="3">
    <source>
        <dbReference type="ARBA" id="ARBA00022516"/>
    </source>
</evidence>
<evidence type="ECO:0000256" key="5">
    <source>
        <dbReference type="ARBA" id="ARBA00022695"/>
    </source>
</evidence>
<keyword evidence="4" id="KW-0808">Transferase</keyword>